<evidence type="ECO:0000256" key="1">
    <source>
        <dbReference type="SAM" id="Phobius"/>
    </source>
</evidence>
<organism evidence="2 3">
    <name type="scientific">Terrisporobacter petrolearius</name>
    <dbReference type="NCBI Taxonomy" id="1460447"/>
    <lineage>
        <taxon>Bacteria</taxon>
        <taxon>Bacillati</taxon>
        <taxon>Bacillota</taxon>
        <taxon>Clostridia</taxon>
        <taxon>Peptostreptococcales</taxon>
        <taxon>Peptostreptococcaceae</taxon>
        <taxon>Terrisporobacter</taxon>
    </lineage>
</organism>
<keyword evidence="3" id="KW-1185">Reference proteome</keyword>
<dbReference type="Proteomes" id="UP001477947">
    <property type="component" value="Chromosome"/>
</dbReference>
<name>A0ABZ3FG22_9FIRM</name>
<accession>A0ABZ3FG22</accession>
<dbReference type="RefSeq" id="WP_206923592.1">
    <property type="nucleotide sequence ID" value="NZ_CP154622.1"/>
</dbReference>
<sequence>MENTKQQKTNVSSKTRTLVSAALFAGIICITIAYFLHVPVGGNGGFVHVGDAFIYLAAVLLPTPYAACAAAIGAGMADILTGSANWALATIIIKPILVLFFTNRSKKIINTRNIFAAIIAGIVGTALYMIAEGIMYGSFVSAFVLSLVGLVQPLGSFIVFVVIGLVFDKLKIKEMVK</sequence>
<dbReference type="EMBL" id="CP154622">
    <property type="protein sequence ID" value="XAM41923.1"/>
    <property type="molecule type" value="Genomic_DNA"/>
</dbReference>
<feature type="transmembrane region" description="Helical" evidence="1">
    <location>
        <begin position="114"/>
        <end position="131"/>
    </location>
</feature>
<feature type="transmembrane region" description="Helical" evidence="1">
    <location>
        <begin position="52"/>
        <end position="77"/>
    </location>
</feature>
<feature type="transmembrane region" description="Helical" evidence="1">
    <location>
        <begin position="83"/>
        <end position="102"/>
    </location>
</feature>
<keyword evidence="1" id="KW-0472">Membrane</keyword>
<feature type="transmembrane region" description="Helical" evidence="1">
    <location>
        <begin position="20"/>
        <end position="40"/>
    </location>
</feature>
<protein>
    <recommendedName>
        <fullName evidence="4">TIGR04002 family protein</fullName>
    </recommendedName>
</protein>
<gene>
    <name evidence="2" type="ORF">TPELB_22360</name>
</gene>
<dbReference type="InterPro" id="IPR009825">
    <property type="entry name" value="ECF_substrate-spec-like"/>
</dbReference>
<evidence type="ECO:0008006" key="4">
    <source>
        <dbReference type="Google" id="ProtNLM"/>
    </source>
</evidence>
<proteinExistence type="predicted"/>
<reference evidence="2 3" key="1">
    <citation type="submission" date="2024-04" db="EMBL/GenBank/DDBJ databases">
        <title>Isolation and characterization of novel acetogenic strains of the genera Terrisporobacter and Acetoanaerobium.</title>
        <authorList>
            <person name="Boeer T."/>
            <person name="Schueler M.A."/>
            <person name="Lueschen A."/>
            <person name="Eysell L."/>
            <person name="Droege J."/>
            <person name="Heinemann M."/>
            <person name="Engelhardt L."/>
            <person name="Basen M."/>
            <person name="Daniel R."/>
        </authorList>
    </citation>
    <scope>NUCLEOTIDE SEQUENCE [LARGE SCALE GENOMIC DNA]</scope>
    <source>
        <strain evidence="2 3">ELB</strain>
    </source>
</reference>
<keyword evidence="1" id="KW-0812">Transmembrane</keyword>
<evidence type="ECO:0000313" key="3">
    <source>
        <dbReference type="Proteomes" id="UP001477947"/>
    </source>
</evidence>
<dbReference type="Gene3D" id="1.10.1760.20">
    <property type="match status" value="1"/>
</dbReference>
<feature type="transmembrane region" description="Helical" evidence="1">
    <location>
        <begin position="143"/>
        <end position="167"/>
    </location>
</feature>
<dbReference type="Pfam" id="PF07155">
    <property type="entry name" value="ECF-ribofla_trS"/>
    <property type="match status" value="1"/>
</dbReference>
<evidence type="ECO:0000313" key="2">
    <source>
        <dbReference type="EMBL" id="XAM41923.1"/>
    </source>
</evidence>
<dbReference type="NCBIfam" id="TIGR04002">
    <property type="entry name" value="TIGR04002 family protein"/>
    <property type="match status" value="1"/>
</dbReference>
<dbReference type="InterPro" id="IPR023812">
    <property type="entry name" value="CHP04002"/>
</dbReference>
<keyword evidence="1" id="KW-1133">Transmembrane helix</keyword>